<proteinExistence type="inferred from homology"/>
<dbReference type="InterPro" id="IPR014721">
    <property type="entry name" value="Ribsml_uS5_D2-typ_fold_subgr"/>
</dbReference>
<dbReference type="GO" id="GO:0006298">
    <property type="term" value="P:mismatch repair"/>
    <property type="evidence" value="ECO:0007669"/>
    <property type="project" value="InterPro"/>
</dbReference>
<reference evidence="5" key="1">
    <citation type="submission" date="2016-05" db="EMBL/GenBank/DDBJ databases">
        <title>Comparative genomics of biotechnologically important yeasts.</title>
        <authorList>
            <consortium name="DOE Joint Genome Institute"/>
            <person name="Riley R."/>
            <person name="Haridas S."/>
            <person name="Wolfe K.H."/>
            <person name="Lopes M.R."/>
            <person name="Hittinger C.T."/>
            <person name="Goker M."/>
            <person name="Salamov A."/>
            <person name="Wisecaver J."/>
            <person name="Long T.M."/>
            <person name="Aerts A.L."/>
            <person name="Barry K."/>
            <person name="Choi C."/>
            <person name="Clum A."/>
            <person name="Coughlan A.Y."/>
            <person name="Deshpande S."/>
            <person name="Douglass A.P."/>
            <person name="Hanson S.J."/>
            <person name="Klenk H.-P."/>
            <person name="Labutti K."/>
            <person name="Lapidus A."/>
            <person name="Lindquist E."/>
            <person name="Lipzen A."/>
            <person name="Meier-Kolthoff J.P."/>
            <person name="Ohm R.A."/>
            <person name="Otillar R.P."/>
            <person name="Pangilinan J."/>
            <person name="Peng Y."/>
            <person name="Rokas A."/>
            <person name="Rosa C.A."/>
            <person name="Scheuner C."/>
            <person name="Sibirny A.A."/>
            <person name="Slot J.C."/>
            <person name="Stielow J.B."/>
            <person name="Sun H."/>
            <person name="Kurtzman C.P."/>
            <person name="Blackwell M."/>
            <person name="Grigoriev I.V."/>
            <person name="Jeffries T.W."/>
        </authorList>
    </citation>
    <scope>NUCLEOTIDE SEQUENCE [LARGE SCALE GENOMIC DNA]</scope>
    <source>
        <strain evidence="5">NRRL Y-2460</strain>
    </source>
</reference>
<dbReference type="GO" id="GO:0032389">
    <property type="term" value="C:MutLalpha complex"/>
    <property type="evidence" value="ECO:0007669"/>
    <property type="project" value="TreeGrafter"/>
</dbReference>
<dbReference type="GO" id="GO:0016887">
    <property type="term" value="F:ATP hydrolysis activity"/>
    <property type="evidence" value="ECO:0007669"/>
    <property type="project" value="InterPro"/>
</dbReference>
<evidence type="ECO:0000256" key="1">
    <source>
        <dbReference type="ARBA" id="ARBA00006082"/>
    </source>
</evidence>
<accession>A0A1E4TX19</accession>
<dbReference type="SUPFAM" id="SSF55874">
    <property type="entry name" value="ATPase domain of HSP90 chaperone/DNA topoisomerase II/histidine kinase"/>
    <property type="match status" value="1"/>
</dbReference>
<name>A0A1E4TX19_PACTA</name>
<dbReference type="GO" id="GO:0140664">
    <property type="term" value="F:ATP-dependent DNA damage sensor activity"/>
    <property type="evidence" value="ECO:0007669"/>
    <property type="project" value="InterPro"/>
</dbReference>
<keyword evidence="2" id="KW-0227">DNA damage</keyword>
<sequence>MPIKRISQQTVSSLSSIASVFNVTSVVKELIDNSLDADSSHINIEVDYETGGLRHCLVRDNGCGVTKLDRPLMCCNCTTSKLSSNSEITKKSIFANVSTLGFRGEALFFISQLISVSDNRSGSRSGSRNGSMTITTRTAKDQMGEMWSIMGQGLPDGLPKSVAAAIGTCITLEGLFSSSVVRKKLLMRQSRKTIEDIRKLIISYAMTYPELRFTFKLMEVKTNGEICISSHNNKNGLIINPCSSQLSLLSQQYQIRNPKNSFFEGEIETETKNCHNIQGEEEEVEYKLSYVLPLMNGTSEASSKNSNTFLAVNNRPLDLKSSVLFKEIRNMLNSVYEKLNLLRPNIWILNIIILNNENLDVNIEPAKNDVLIFKQKEFLRILENELHVIVANNHGLNYSDEFSNRIGKNKIKETENEEALDDSKYVVFRGSDSGSANSLKGPNDEFEISNEIADDETSNLNAIEISNDQDGKDWSFHTHDFFSQELIGNGDEIHSEARDGTNGANTDDYIFYKK</sequence>
<dbReference type="Gene3D" id="3.30.565.10">
    <property type="entry name" value="Histidine kinase-like ATPase, C-terminal domain"/>
    <property type="match status" value="1"/>
</dbReference>
<dbReference type="AlphaFoldDB" id="A0A1E4TX19"/>
<keyword evidence="5" id="KW-1185">Reference proteome</keyword>
<dbReference type="Pfam" id="PF01119">
    <property type="entry name" value="DNA_mis_repair"/>
    <property type="match status" value="1"/>
</dbReference>
<dbReference type="SUPFAM" id="SSF54211">
    <property type="entry name" value="Ribosomal protein S5 domain 2-like"/>
    <property type="match status" value="1"/>
</dbReference>
<dbReference type="GO" id="GO:0030983">
    <property type="term" value="F:mismatched DNA binding"/>
    <property type="evidence" value="ECO:0007669"/>
    <property type="project" value="InterPro"/>
</dbReference>
<protein>
    <recommendedName>
        <fullName evidence="3">DNA mismatch repair protein S5 domain-containing protein</fullName>
    </recommendedName>
</protein>
<evidence type="ECO:0000256" key="2">
    <source>
        <dbReference type="ARBA" id="ARBA00022763"/>
    </source>
</evidence>
<evidence type="ECO:0000313" key="5">
    <source>
        <dbReference type="Proteomes" id="UP000094236"/>
    </source>
</evidence>
<evidence type="ECO:0000259" key="3">
    <source>
        <dbReference type="SMART" id="SM01340"/>
    </source>
</evidence>
<feature type="domain" description="DNA mismatch repair protein S5" evidence="3">
    <location>
        <begin position="259"/>
        <end position="391"/>
    </location>
</feature>
<dbReference type="Pfam" id="PF13589">
    <property type="entry name" value="HATPase_c_3"/>
    <property type="match status" value="1"/>
</dbReference>
<dbReference type="OrthoDB" id="10263226at2759"/>
<dbReference type="Gene3D" id="3.30.230.10">
    <property type="match status" value="1"/>
</dbReference>
<evidence type="ECO:0000313" key="4">
    <source>
        <dbReference type="EMBL" id="ODV96208.1"/>
    </source>
</evidence>
<dbReference type="InterPro" id="IPR014762">
    <property type="entry name" value="DNA_mismatch_repair_CS"/>
</dbReference>
<dbReference type="InterPro" id="IPR038973">
    <property type="entry name" value="MutL/Mlh/Pms-like"/>
</dbReference>
<comment type="similarity">
    <text evidence="1">Belongs to the DNA mismatch repair MutL/HexB family.</text>
</comment>
<organism evidence="4 5">
    <name type="scientific">Pachysolen tannophilus NRRL Y-2460</name>
    <dbReference type="NCBI Taxonomy" id="669874"/>
    <lineage>
        <taxon>Eukaryota</taxon>
        <taxon>Fungi</taxon>
        <taxon>Dikarya</taxon>
        <taxon>Ascomycota</taxon>
        <taxon>Saccharomycotina</taxon>
        <taxon>Pichiomycetes</taxon>
        <taxon>Pachysolenaceae</taxon>
        <taxon>Pachysolen</taxon>
    </lineage>
</organism>
<dbReference type="SMART" id="SM01340">
    <property type="entry name" value="DNA_mis_repair"/>
    <property type="match status" value="1"/>
</dbReference>
<gene>
    <name evidence="4" type="ORF">PACTADRAFT_33386</name>
</gene>
<dbReference type="PANTHER" id="PTHR10073:SF44">
    <property type="entry name" value="DNA MISMATCH REPAIR PROTEIN MLH2"/>
    <property type="match status" value="1"/>
</dbReference>
<dbReference type="InterPro" id="IPR013507">
    <property type="entry name" value="DNA_mismatch_S5_2-like"/>
</dbReference>
<dbReference type="InterPro" id="IPR036890">
    <property type="entry name" value="HATPase_C_sf"/>
</dbReference>
<dbReference type="STRING" id="669874.A0A1E4TX19"/>
<dbReference type="EMBL" id="KV454013">
    <property type="protein sequence ID" value="ODV96208.1"/>
    <property type="molecule type" value="Genomic_DNA"/>
</dbReference>
<dbReference type="PROSITE" id="PS00058">
    <property type="entry name" value="DNA_MISMATCH_REPAIR_1"/>
    <property type="match status" value="1"/>
</dbReference>
<dbReference type="GO" id="GO:0061982">
    <property type="term" value="P:meiosis I cell cycle process"/>
    <property type="evidence" value="ECO:0007669"/>
    <property type="project" value="UniProtKB-ARBA"/>
</dbReference>
<dbReference type="Proteomes" id="UP000094236">
    <property type="component" value="Unassembled WGS sequence"/>
</dbReference>
<dbReference type="PANTHER" id="PTHR10073">
    <property type="entry name" value="DNA MISMATCH REPAIR PROTEIN MLH, PMS, MUTL"/>
    <property type="match status" value="1"/>
</dbReference>
<dbReference type="GO" id="GO:0005524">
    <property type="term" value="F:ATP binding"/>
    <property type="evidence" value="ECO:0007669"/>
    <property type="project" value="InterPro"/>
</dbReference>
<dbReference type="InterPro" id="IPR020568">
    <property type="entry name" value="Ribosomal_Su5_D2-typ_SF"/>
</dbReference>